<keyword evidence="1" id="KW-0732">Signal</keyword>
<name>A0AAW3FI04_9BACT</name>
<proteinExistence type="predicted"/>
<accession>A0AAW3FI04</accession>
<evidence type="ECO:0000256" key="1">
    <source>
        <dbReference type="SAM" id="SignalP"/>
    </source>
</evidence>
<dbReference type="SUPFAM" id="SSF56935">
    <property type="entry name" value="Porins"/>
    <property type="match status" value="1"/>
</dbReference>
<organism evidence="2 3">
    <name type="scientific">Prevotella histicola JCM 15637 = DNF00424</name>
    <dbReference type="NCBI Taxonomy" id="1236504"/>
    <lineage>
        <taxon>Bacteria</taxon>
        <taxon>Pseudomonadati</taxon>
        <taxon>Bacteroidota</taxon>
        <taxon>Bacteroidia</taxon>
        <taxon>Bacteroidales</taxon>
        <taxon>Prevotellaceae</taxon>
        <taxon>Prevotella</taxon>
    </lineage>
</organism>
<evidence type="ECO:0000313" key="2">
    <source>
        <dbReference type="EMBL" id="KGF30082.1"/>
    </source>
</evidence>
<gene>
    <name evidence="2" type="ORF">HMPREF2132_01630</name>
</gene>
<dbReference type="Proteomes" id="UP000029533">
    <property type="component" value="Unassembled WGS sequence"/>
</dbReference>
<feature type="signal peptide" evidence="1">
    <location>
        <begin position="1"/>
        <end position="19"/>
    </location>
</feature>
<dbReference type="Gene3D" id="2.40.160.60">
    <property type="entry name" value="Outer membrane protein transport protein (OMPP1/FadL/TodX)"/>
    <property type="match status" value="1"/>
</dbReference>
<dbReference type="AlphaFoldDB" id="A0AAW3FI04"/>
<sequence>MKKIIVSALFAGFAMQGFAQSGTNSPYSQYGLGALATQATGFNRGMNGLAYGFHEHNQVNHMNPASYSAVDSLSFIFDAGLSLQLTNFDEGGHKVNAHNADIEYIVASFRAFKHVGVSFGLLPYSNVGYNFSNTRNVNAFPSPSSPSTTYSNTYSGDGGLHQVYLGAGWEPFKGFSFGANISYLWGTLNRYATNSYSDSYVNTISRNYTAEIKNYKLDFGVQYTHAITKKDELTLGLTYSLGHKLNSNAECNLISEKPQISIPTSSQASKSDTTRRYMISNAFELPHTIGIGLMWNHNNHLKIGVDYQLQKWAKILYPRLSGTGSATTFALADGFFKDRHRLTLGGDYCRGERYRGFFDRLHYRAGVSYTSPYLKINGADGPRELSASLGVGIPIINGYNNRSILNISAEWVNQSATGLIKENMFRINVGLTFNERWFAKFKVE</sequence>
<reference evidence="2 3" key="1">
    <citation type="submission" date="2014-07" db="EMBL/GenBank/DDBJ databases">
        <authorList>
            <person name="McCorrison J."/>
            <person name="Sanka R."/>
            <person name="Torralba M."/>
            <person name="Gillis M."/>
            <person name="Haft D.H."/>
            <person name="Methe B."/>
            <person name="Sutton G."/>
            <person name="Nelson K.E."/>
        </authorList>
    </citation>
    <scope>NUCLEOTIDE SEQUENCE [LARGE SCALE GENOMIC DNA]</scope>
    <source>
        <strain evidence="2 3">DNF00424</strain>
    </source>
</reference>
<comment type="caution">
    <text evidence="2">The sequence shown here is derived from an EMBL/GenBank/DDBJ whole genome shotgun (WGS) entry which is preliminary data.</text>
</comment>
<evidence type="ECO:0000313" key="3">
    <source>
        <dbReference type="Proteomes" id="UP000029533"/>
    </source>
</evidence>
<feature type="chain" id="PRO_5043643758" evidence="1">
    <location>
        <begin position="20"/>
        <end position="444"/>
    </location>
</feature>
<protein>
    <submittedName>
        <fullName evidence="2">Membrane protein</fullName>
    </submittedName>
</protein>
<dbReference type="EMBL" id="JRNJ01000021">
    <property type="protein sequence ID" value="KGF30082.1"/>
    <property type="molecule type" value="Genomic_DNA"/>
</dbReference>
<dbReference type="RefSeq" id="WP_036868404.1">
    <property type="nucleotide sequence ID" value="NZ_JRNJ01000021.1"/>
</dbReference>